<feature type="coiled-coil region" evidence="1">
    <location>
        <begin position="22"/>
        <end position="95"/>
    </location>
</feature>
<gene>
    <name evidence="3" type="ORF">FB45DRAFT_248386</name>
</gene>
<feature type="non-terminal residue" evidence="3">
    <location>
        <position position="564"/>
    </location>
</feature>
<evidence type="ECO:0000256" key="2">
    <source>
        <dbReference type="SAM" id="MobiDB-lite"/>
    </source>
</evidence>
<proteinExistence type="predicted"/>
<dbReference type="Proteomes" id="UP001221142">
    <property type="component" value="Unassembled WGS sequence"/>
</dbReference>
<keyword evidence="1" id="KW-0175">Coiled coil</keyword>
<protein>
    <submittedName>
        <fullName evidence="3">Uncharacterized protein</fullName>
    </submittedName>
</protein>
<evidence type="ECO:0000313" key="3">
    <source>
        <dbReference type="EMBL" id="KAJ7614826.1"/>
    </source>
</evidence>
<feature type="region of interest" description="Disordered" evidence="2">
    <location>
        <begin position="274"/>
        <end position="307"/>
    </location>
</feature>
<feature type="coiled-coil region" evidence="1">
    <location>
        <begin position="136"/>
        <end position="270"/>
    </location>
</feature>
<feature type="compositionally biased region" description="Acidic residues" evidence="2">
    <location>
        <begin position="276"/>
        <end position="307"/>
    </location>
</feature>
<accession>A0AAD7FBY7</accession>
<evidence type="ECO:0000313" key="4">
    <source>
        <dbReference type="Proteomes" id="UP001221142"/>
    </source>
</evidence>
<dbReference type="AlphaFoldDB" id="A0AAD7FBY7"/>
<name>A0AAD7FBY7_9AGAR</name>
<evidence type="ECO:0000256" key="1">
    <source>
        <dbReference type="SAM" id="Coils"/>
    </source>
</evidence>
<keyword evidence="4" id="KW-1185">Reference proteome</keyword>
<comment type="caution">
    <text evidence="3">The sequence shown here is derived from an EMBL/GenBank/DDBJ whole genome shotgun (WGS) entry which is preliminary data.</text>
</comment>
<sequence length="564" mass="64577">MTRALDAEQENRDLVISREELRSTHEDALDALREENEGVVEKLRKRLRTLTDRIEEQDTEYTALEKDLDTKNSRVRRLKDKLKEQDIQIVNLKLKTTPNKVGKQAAPARADSAPVQDGEDSVEYLKRGLAAAVFAAESAAEENVTLKTKIHRLEGRVKADRVTLSELKKEREQEVKANADKVKRAAKRQQPRINELEAENKVLEEKIKELQDGLPSAVSEARQEFRKEHGNAAADLKRVRDMRNQLQKELAFAQNRILAITLQRDELRKKLIVLEDSQEGDEPEDWEPDDDEEEDYEEEWGDGGYDGEEAHAARQERGRYLRFMASLPRPVGDDRPPYSTILPVHAPTRTHDPVLRRNLPNSNLYVFVVPLLHSRSQTTRRGLYFPKRAVWCNSTDKLHALVFCPTKQYRYPTDKFEEVQMAQWCGTGEHFEFFMHLNRDGLAYYVGTYVMHSMRTLQPPGSAIPPDVSRKAVLFAVGLARAQREKITDCYPDGEVKTECFGLQCVGFNLELYRAMRAKFLGNPGNPEPTPNLLGKRKAGEEDLRVDGFKRAQTSFAFATSTFQ</sequence>
<reference evidence="3" key="1">
    <citation type="submission" date="2023-03" db="EMBL/GenBank/DDBJ databases">
        <title>Massive genome expansion in bonnet fungi (Mycena s.s.) driven by repeated elements and novel gene families across ecological guilds.</title>
        <authorList>
            <consortium name="Lawrence Berkeley National Laboratory"/>
            <person name="Harder C.B."/>
            <person name="Miyauchi S."/>
            <person name="Viragh M."/>
            <person name="Kuo A."/>
            <person name="Thoen E."/>
            <person name="Andreopoulos B."/>
            <person name="Lu D."/>
            <person name="Skrede I."/>
            <person name="Drula E."/>
            <person name="Henrissat B."/>
            <person name="Morin E."/>
            <person name="Kohler A."/>
            <person name="Barry K."/>
            <person name="LaButti K."/>
            <person name="Morin E."/>
            <person name="Salamov A."/>
            <person name="Lipzen A."/>
            <person name="Mereny Z."/>
            <person name="Hegedus B."/>
            <person name="Baldrian P."/>
            <person name="Stursova M."/>
            <person name="Weitz H."/>
            <person name="Taylor A."/>
            <person name="Grigoriev I.V."/>
            <person name="Nagy L.G."/>
            <person name="Martin F."/>
            <person name="Kauserud H."/>
        </authorList>
    </citation>
    <scope>NUCLEOTIDE SEQUENCE</scope>
    <source>
        <strain evidence="3">9284</strain>
    </source>
</reference>
<organism evidence="3 4">
    <name type="scientific">Roridomyces roridus</name>
    <dbReference type="NCBI Taxonomy" id="1738132"/>
    <lineage>
        <taxon>Eukaryota</taxon>
        <taxon>Fungi</taxon>
        <taxon>Dikarya</taxon>
        <taxon>Basidiomycota</taxon>
        <taxon>Agaricomycotina</taxon>
        <taxon>Agaricomycetes</taxon>
        <taxon>Agaricomycetidae</taxon>
        <taxon>Agaricales</taxon>
        <taxon>Marasmiineae</taxon>
        <taxon>Mycenaceae</taxon>
        <taxon>Roridomyces</taxon>
    </lineage>
</organism>
<dbReference type="EMBL" id="JARKIF010000025">
    <property type="protein sequence ID" value="KAJ7614826.1"/>
    <property type="molecule type" value="Genomic_DNA"/>
</dbReference>